<protein>
    <recommendedName>
        <fullName evidence="4">Major facilitator superfamily (MFS) profile domain-containing protein</fullName>
    </recommendedName>
</protein>
<dbReference type="PROSITE" id="PS00028">
    <property type="entry name" value="ZINC_FINGER_C2H2_1"/>
    <property type="match status" value="1"/>
</dbReference>
<feature type="domain" description="Major facilitator superfamily (MFS) profile" evidence="4">
    <location>
        <begin position="70"/>
        <end position="457"/>
    </location>
</feature>
<feature type="transmembrane region" description="Helical" evidence="3">
    <location>
        <begin position="268"/>
        <end position="290"/>
    </location>
</feature>
<dbReference type="GO" id="GO:0016020">
    <property type="term" value="C:membrane"/>
    <property type="evidence" value="ECO:0007669"/>
    <property type="project" value="UniProtKB-SubCell"/>
</dbReference>
<feature type="transmembrane region" description="Helical" evidence="3">
    <location>
        <begin position="160"/>
        <end position="183"/>
    </location>
</feature>
<evidence type="ECO:0000313" key="5">
    <source>
        <dbReference type="EMBL" id="ODV92646.1"/>
    </source>
</evidence>
<dbReference type="Proteomes" id="UP000095023">
    <property type="component" value="Unassembled WGS sequence"/>
</dbReference>
<feature type="transmembrane region" description="Helical" evidence="3">
    <location>
        <begin position="109"/>
        <end position="130"/>
    </location>
</feature>
<keyword evidence="3" id="KW-1133">Transmembrane helix</keyword>
<dbReference type="EMBL" id="KV453841">
    <property type="protein sequence ID" value="ODV92646.1"/>
    <property type="molecule type" value="Genomic_DNA"/>
</dbReference>
<reference evidence="6" key="1">
    <citation type="submission" date="2016-02" db="EMBL/GenBank/DDBJ databases">
        <title>Comparative genomics of biotechnologically important yeasts.</title>
        <authorList>
            <consortium name="DOE Joint Genome Institute"/>
            <person name="Riley R."/>
            <person name="Haridas S."/>
            <person name="Wolfe K.H."/>
            <person name="Lopes M.R."/>
            <person name="Hittinger C.T."/>
            <person name="Goker M."/>
            <person name="Salamov A."/>
            <person name="Wisecaver J."/>
            <person name="Long T.M."/>
            <person name="Aerts A.L."/>
            <person name="Barry K."/>
            <person name="Choi C."/>
            <person name="Clum A."/>
            <person name="Coughlan A.Y."/>
            <person name="Deshpande S."/>
            <person name="Douglass A.P."/>
            <person name="Hanson S.J."/>
            <person name="Klenk H.-P."/>
            <person name="Labutti K."/>
            <person name="Lapidus A."/>
            <person name="Lindquist E."/>
            <person name="Lipzen A."/>
            <person name="Meier-Kolthoff J.P."/>
            <person name="Ohm R.A."/>
            <person name="Otillar R.P."/>
            <person name="Pangilinan J."/>
            <person name="Peng Y."/>
            <person name="Rokas A."/>
            <person name="Rosa C.A."/>
            <person name="Scheuner C."/>
            <person name="Sibirny A.A."/>
            <person name="Slot J.C."/>
            <person name="Stielow J.B."/>
            <person name="Sun H."/>
            <person name="Kurtzman C.P."/>
            <person name="Blackwell M."/>
            <person name="Jeffries T.W."/>
            <person name="Grigoriev I.V."/>
        </authorList>
    </citation>
    <scope>NUCLEOTIDE SEQUENCE [LARGE SCALE GENOMIC DNA]</scope>
    <source>
        <strain evidence="6">NRRL Y-17796</strain>
    </source>
</reference>
<comment type="similarity">
    <text evidence="2">Belongs to the major facilitator superfamily. Monocarboxylate porter (TC 2.A.1.13) family.</text>
</comment>
<dbReference type="InterPro" id="IPR020846">
    <property type="entry name" value="MFS_dom"/>
</dbReference>
<dbReference type="Pfam" id="PF07690">
    <property type="entry name" value="MFS_1"/>
    <property type="match status" value="1"/>
</dbReference>
<dbReference type="InterPro" id="IPR011701">
    <property type="entry name" value="MFS"/>
</dbReference>
<feature type="transmembrane region" description="Helical" evidence="3">
    <location>
        <begin position="65"/>
        <end position="85"/>
    </location>
</feature>
<keyword evidence="3" id="KW-0812">Transmembrane</keyword>
<proteinExistence type="inferred from homology"/>
<dbReference type="AlphaFoldDB" id="A0A1E4TLK5"/>
<feature type="transmembrane region" description="Helical" evidence="3">
    <location>
        <begin position="341"/>
        <end position="359"/>
    </location>
</feature>
<feature type="transmembrane region" description="Helical" evidence="3">
    <location>
        <begin position="403"/>
        <end position="423"/>
    </location>
</feature>
<organism evidence="5 6">
    <name type="scientific">Tortispora caseinolytica NRRL Y-17796</name>
    <dbReference type="NCBI Taxonomy" id="767744"/>
    <lineage>
        <taxon>Eukaryota</taxon>
        <taxon>Fungi</taxon>
        <taxon>Dikarya</taxon>
        <taxon>Ascomycota</taxon>
        <taxon>Saccharomycotina</taxon>
        <taxon>Trigonopsidomycetes</taxon>
        <taxon>Trigonopsidales</taxon>
        <taxon>Trigonopsidaceae</taxon>
        <taxon>Tortispora</taxon>
    </lineage>
</organism>
<dbReference type="InterPro" id="IPR013087">
    <property type="entry name" value="Znf_C2H2_type"/>
</dbReference>
<dbReference type="GO" id="GO:0022857">
    <property type="term" value="F:transmembrane transporter activity"/>
    <property type="evidence" value="ECO:0007669"/>
    <property type="project" value="InterPro"/>
</dbReference>
<dbReference type="InterPro" id="IPR050327">
    <property type="entry name" value="Proton-linked_MCT"/>
</dbReference>
<feature type="transmembrane region" description="Helical" evidence="3">
    <location>
        <begin position="310"/>
        <end position="329"/>
    </location>
</feature>
<evidence type="ECO:0000313" key="6">
    <source>
        <dbReference type="Proteomes" id="UP000095023"/>
    </source>
</evidence>
<feature type="transmembrane region" description="Helical" evidence="3">
    <location>
        <begin position="137"/>
        <end position="154"/>
    </location>
</feature>
<accession>A0A1E4TLK5</accession>
<feature type="transmembrane region" description="Helical" evidence="3">
    <location>
        <begin position="195"/>
        <end position="215"/>
    </location>
</feature>
<dbReference type="InterPro" id="IPR036259">
    <property type="entry name" value="MFS_trans_sf"/>
</dbReference>
<evidence type="ECO:0000256" key="1">
    <source>
        <dbReference type="ARBA" id="ARBA00004141"/>
    </source>
</evidence>
<evidence type="ECO:0000256" key="2">
    <source>
        <dbReference type="ARBA" id="ARBA00006727"/>
    </source>
</evidence>
<sequence length="462" mass="49724">MTEPLSRTQSLVHSLRQLHSQLSESDIASIDELGAELAGDNLTHTKSEAPGDNEKKIYNAPDGGLWSWLQVLSAFLACSSSWGQVNTFGVFQAYYSSTLLAGKVTDSQISWIGTIQSSLVCLVGMFTGGLFDKGYRYSQAVIGQFFMLLGLAMTSLSTEYYQFILAQGVCMGLGAGLAFFAALGCIQAHFSNRRMIATGIAATGSSFGAIIFPIMLHRLIPQIGFGWSVRCLLLIEVVFAAVSLLVFRIPKEFDAIERHPRPIVDISIFKSIPYTWAVCGWFIIFVGGYIPLFYIEVYCNTIPGFQGNDLAQYMVSITAAGSILGRIIPNYLADKFGGLNMMIPGALMASILCFAWIGIKNVAGMIVFGILYGYASGSLVSLAGTSVLRLVDDISRVGVALGMNLFFCGIGALIGSPIGGAIYSNTGSFLGLQLFAAACLLCGVGCMMTAKLIYHRKLMHVV</sequence>
<dbReference type="PANTHER" id="PTHR11360">
    <property type="entry name" value="MONOCARBOXYLATE TRANSPORTER"/>
    <property type="match status" value="1"/>
</dbReference>
<gene>
    <name evidence="5" type="ORF">CANCADRAFT_1237</name>
</gene>
<name>A0A1E4TLK5_9ASCO</name>
<comment type="subcellular location">
    <subcellularLocation>
        <location evidence="1">Membrane</location>
        <topology evidence="1">Multi-pass membrane protein</topology>
    </subcellularLocation>
</comment>
<keyword evidence="3" id="KW-0472">Membrane</keyword>
<keyword evidence="6" id="KW-1185">Reference proteome</keyword>
<feature type="transmembrane region" description="Helical" evidence="3">
    <location>
        <begin position="365"/>
        <end position="391"/>
    </location>
</feature>
<evidence type="ECO:0000259" key="4">
    <source>
        <dbReference type="PROSITE" id="PS50850"/>
    </source>
</evidence>
<evidence type="ECO:0000256" key="3">
    <source>
        <dbReference type="SAM" id="Phobius"/>
    </source>
</evidence>
<dbReference type="SUPFAM" id="SSF103473">
    <property type="entry name" value="MFS general substrate transporter"/>
    <property type="match status" value="1"/>
</dbReference>
<feature type="transmembrane region" description="Helical" evidence="3">
    <location>
        <begin position="429"/>
        <end position="450"/>
    </location>
</feature>
<dbReference type="PROSITE" id="PS50850">
    <property type="entry name" value="MFS"/>
    <property type="match status" value="1"/>
</dbReference>
<dbReference type="OrthoDB" id="6509908at2759"/>
<dbReference type="Gene3D" id="1.20.1250.20">
    <property type="entry name" value="MFS general substrate transporter like domains"/>
    <property type="match status" value="1"/>
</dbReference>
<feature type="transmembrane region" description="Helical" evidence="3">
    <location>
        <begin position="227"/>
        <end position="247"/>
    </location>
</feature>
<dbReference type="PANTHER" id="PTHR11360:SF234">
    <property type="entry name" value="MFS-TYPE TRANSPORTER DBAD-RELATED"/>
    <property type="match status" value="1"/>
</dbReference>